<proteinExistence type="predicted"/>
<comment type="caution">
    <text evidence="1">The sequence shown here is derived from an EMBL/GenBank/DDBJ whole genome shotgun (WGS) entry which is preliminary data.</text>
</comment>
<accession>A0ABM9DVT3</accession>
<name>A0ABM9DVT3_9HYPH</name>
<evidence type="ECO:0000313" key="2">
    <source>
        <dbReference type="Proteomes" id="UP001153050"/>
    </source>
</evidence>
<dbReference type="Proteomes" id="UP001153050">
    <property type="component" value="Unassembled WGS sequence"/>
</dbReference>
<keyword evidence="2" id="KW-1185">Reference proteome</keyword>
<sequence>MRWTGGGPGVTARHCPRTHEFAVLMEQENRTRANVTALAQTLDEMLHIRCVTVLFDANRLVEQPVLSDR</sequence>
<reference evidence="1 2" key="1">
    <citation type="submission" date="2022-03" db="EMBL/GenBank/DDBJ databases">
        <authorList>
            <person name="Brunel B."/>
        </authorList>
    </citation>
    <scope>NUCLEOTIDE SEQUENCE [LARGE SCALE GENOMIC DNA]</scope>
    <source>
        <strain evidence="1">STM5069sample</strain>
    </source>
</reference>
<dbReference type="EMBL" id="CAKXZT010000121">
    <property type="protein sequence ID" value="CAH2400815.1"/>
    <property type="molecule type" value="Genomic_DNA"/>
</dbReference>
<protein>
    <submittedName>
        <fullName evidence="1">Uncharacterized protein</fullName>
    </submittedName>
</protein>
<organism evidence="1 2">
    <name type="scientific">Mesorhizobium escarrei</name>
    <dbReference type="NCBI Taxonomy" id="666018"/>
    <lineage>
        <taxon>Bacteria</taxon>
        <taxon>Pseudomonadati</taxon>
        <taxon>Pseudomonadota</taxon>
        <taxon>Alphaproteobacteria</taxon>
        <taxon>Hyphomicrobiales</taxon>
        <taxon>Phyllobacteriaceae</taxon>
        <taxon>Mesorhizobium</taxon>
    </lineage>
</organism>
<gene>
    <name evidence="1" type="ORF">MES5069_270060</name>
</gene>
<evidence type="ECO:0000313" key="1">
    <source>
        <dbReference type="EMBL" id="CAH2400815.1"/>
    </source>
</evidence>